<keyword evidence="8" id="KW-1185">Reference proteome</keyword>
<keyword evidence="2 7" id="KW-0489">Methyltransferase</keyword>
<evidence type="ECO:0000256" key="5">
    <source>
        <dbReference type="ARBA" id="ARBA00047622"/>
    </source>
</evidence>
<dbReference type="Pfam" id="PF13649">
    <property type="entry name" value="Methyltransf_25"/>
    <property type="match status" value="1"/>
</dbReference>
<comment type="pathway">
    <text evidence="1">Lipid metabolism.</text>
</comment>
<comment type="catalytic activity">
    <reaction evidence="5">
        <text>phosphoethanolamine + S-adenosyl-L-methionine = N-methylethanolamine phosphate + S-adenosyl-L-homocysteine + H(+)</text>
        <dbReference type="Rhea" id="RHEA:20365"/>
        <dbReference type="ChEBI" id="CHEBI:15378"/>
        <dbReference type="ChEBI" id="CHEBI:57781"/>
        <dbReference type="ChEBI" id="CHEBI:57856"/>
        <dbReference type="ChEBI" id="CHEBI:58190"/>
        <dbReference type="ChEBI" id="CHEBI:59789"/>
        <dbReference type="EC" id="2.1.1.103"/>
    </reaction>
    <physiologicalReaction direction="left-to-right" evidence="5">
        <dbReference type="Rhea" id="RHEA:20366"/>
    </physiologicalReaction>
</comment>
<evidence type="ECO:0000256" key="2">
    <source>
        <dbReference type="ARBA" id="ARBA00022603"/>
    </source>
</evidence>
<dbReference type="Gene3D" id="3.40.50.150">
    <property type="entry name" value="Vaccinia Virus protein VP39"/>
    <property type="match status" value="1"/>
</dbReference>
<accession>A0A5C5VM78</accession>
<dbReference type="AlphaFoldDB" id="A0A5C5VM78"/>
<dbReference type="OrthoDB" id="9772751at2"/>
<name>A0A5C5VM78_9BACT</name>
<dbReference type="EC" id="2.1.1.164" evidence="7"/>
<dbReference type="CDD" id="cd02440">
    <property type="entry name" value="AdoMet_MTases"/>
    <property type="match status" value="1"/>
</dbReference>
<evidence type="ECO:0000313" key="8">
    <source>
        <dbReference type="Proteomes" id="UP000318878"/>
    </source>
</evidence>
<evidence type="ECO:0000259" key="6">
    <source>
        <dbReference type="Pfam" id="PF13649"/>
    </source>
</evidence>
<dbReference type="InterPro" id="IPR029063">
    <property type="entry name" value="SAM-dependent_MTases_sf"/>
</dbReference>
<protein>
    <submittedName>
        <fullName evidence="7">Demethylrebeccamycin-D-glucose O-methyltransferase</fullName>
        <ecNumber evidence="7">2.1.1.164</ecNumber>
    </submittedName>
</protein>
<dbReference type="Proteomes" id="UP000318878">
    <property type="component" value="Unassembled WGS sequence"/>
</dbReference>
<evidence type="ECO:0000256" key="3">
    <source>
        <dbReference type="ARBA" id="ARBA00022679"/>
    </source>
</evidence>
<sequence length="252" mass="28027">MADPNEPTIEMMFSFFEGLHRKGPGSEASTLKALALLNDMPPNPRVVDFGCGTGAASIPLAQNIDCEITAVEIHQPFLNELDHLAAQVGVGDRIKTLQVDMGKPTFSEDSFDVIWCEAAIYNVGFEHALRIWKPLLRSGGYVSASEVVWLTPEPPRKAREFWEAEYPSMATVDANVSMLSEAGFTPVDHFVLPSSDWEKYYGPLQQHVIDYRSSHADSRAAQSLADSLQEEIDLWKEYGDSFGYCFFVGRAN</sequence>
<dbReference type="EMBL" id="SJPF01000001">
    <property type="protein sequence ID" value="TWT38862.1"/>
    <property type="molecule type" value="Genomic_DNA"/>
</dbReference>
<dbReference type="GO" id="GO:0102082">
    <property type="term" value="F:demethylrebeccamycin--D-glucose O-methyltransferase activity"/>
    <property type="evidence" value="ECO:0007669"/>
    <property type="project" value="UniProtKB-EC"/>
</dbReference>
<reference evidence="7 8" key="1">
    <citation type="submission" date="2019-02" db="EMBL/GenBank/DDBJ databases">
        <title>Deep-cultivation of Planctomycetes and their phenomic and genomic characterization uncovers novel biology.</title>
        <authorList>
            <person name="Wiegand S."/>
            <person name="Jogler M."/>
            <person name="Boedeker C."/>
            <person name="Pinto D."/>
            <person name="Vollmers J."/>
            <person name="Rivas-Marin E."/>
            <person name="Kohn T."/>
            <person name="Peeters S.H."/>
            <person name="Heuer A."/>
            <person name="Rast P."/>
            <person name="Oberbeckmann S."/>
            <person name="Bunk B."/>
            <person name="Jeske O."/>
            <person name="Meyerdierks A."/>
            <person name="Storesund J.E."/>
            <person name="Kallscheuer N."/>
            <person name="Luecker S."/>
            <person name="Lage O.M."/>
            <person name="Pohl T."/>
            <person name="Merkel B.J."/>
            <person name="Hornburger P."/>
            <person name="Mueller R.-W."/>
            <person name="Bruemmer F."/>
            <person name="Labrenz M."/>
            <person name="Spormann A.M."/>
            <person name="Op Den Camp H."/>
            <person name="Overmann J."/>
            <person name="Amann R."/>
            <person name="Jetten M.S.M."/>
            <person name="Mascher T."/>
            <person name="Medema M.H."/>
            <person name="Devos D.P."/>
            <person name="Kaster A.-K."/>
            <person name="Ovreas L."/>
            <person name="Rohde M."/>
            <person name="Galperin M.Y."/>
            <person name="Jogler C."/>
        </authorList>
    </citation>
    <scope>NUCLEOTIDE SEQUENCE [LARGE SCALE GENOMIC DNA]</scope>
    <source>
        <strain evidence="7 8">Enr8</strain>
    </source>
</reference>
<dbReference type="GO" id="GO:0000234">
    <property type="term" value="F:phosphoethanolamine N-methyltransferase activity"/>
    <property type="evidence" value="ECO:0007669"/>
    <property type="project" value="UniProtKB-EC"/>
</dbReference>
<keyword evidence="3 7" id="KW-0808">Transferase</keyword>
<dbReference type="InterPro" id="IPR041698">
    <property type="entry name" value="Methyltransf_25"/>
</dbReference>
<dbReference type="PANTHER" id="PTHR44307:SF2">
    <property type="entry name" value="PHOSPHOETHANOLAMINE METHYLTRANSFERASE ISOFORM X1"/>
    <property type="match status" value="1"/>
</dbReference>
<organism evidence="7 8">
    <name type="scientific">Blastopirellula retiformator</name>
    <dbReference type="NCBI Taxonomy" id="2527970"/>
    <lineage>
        <taxon>Bacteria</taxon>
        <taxon>Pseudomonadati</taxon>
        <taxon>Planctomycetota</taxon>
        <taxon>Planctomycetia</taxon>
        <taxon>Pirellulales</taxon>
        <taxon>Pirellulaceae</taxon>
        <taxon>Blastopirellula</taxon>
    </lineage>
</organism>
<proteinExistence type="predicted"/>
<evidence type="ECO:0000313" key="7">
    <source>
        <dbReference type="EMBL" id="TWT38862.1"/>
    </source>
</evidence>
<evidence type="ECO:0000256" key="1">
    <source>
        <dbReference type="ARBA" id="ARBA00005189"/>
    </source>
</evidence>
<dbReference type="GO" id="GO:0032259">
    <property type="term" value="P:methylation"/>
    <property type="evidence" value="ECO:0007669"/>
    <property type="project" value="UniProtKB-KW"/>
</dbReference>
<comment type="pathway">
    <text evidence="4">Phospholipid metabolism.</text>
</comment>
<dbReference type="SUPFAM" id="SSF53335">
    <property type="entry name" value="S-adenosyl-L-methionine-dependent methyltransferases"/>
    <property type="match status" value="1"/>
</dbReference>
<comment type="caution">
    <text evidence="7">The sequence shown here is derived from an EMBL/GenBank/DDBJ whole genome shotgun (WGS) entry which is preliminary data.</text>
</comment>
<evidence type="ECO:0000256" key="4">
    <source>
        <dbReference type="ARBA" id="ARBA00025707"/>
    </source>
</evidence>
<dbReference type="RefSeq" id="WP_146429086.1">
    <property type="nucleotide sequence ID" value="NZ_SJPF01000001.1"/>
</dbReference>
<dbReference type="PANTHER" id="PTHR44307">
    <property type="entry name" value="PHOSPHOETHANOLAMINE METHYLTRANSFERASE"/>
    <property type="match status" value="1"/>
</dbReference>
<feature type="domain" description="Methyltransferase" evidence="6">
    <location>
        <begin position="46"/>
        <end position="140"/>
    </location>
</feature>
<gene>
    <name evidence="7" type="primary">rebM_1</name>
    <name evidence="7" type="ORF">Enr8_05560</name>
</gene>